<evidence type="ECO:0000313" key="1">
    <source>
        <dbReference type="EMBL" id="KYG68134.1"/>
    </source>
</evidence>
<dbReference type="RefSeq" id="WP_063204837.1">
    <property type="nucleotide sequence ID" value="NZ_LUKD01000001.1"/>
</dbReference>
<accession>A0A161PD64</accession>
<evidence type="ECO:0008006" key="3">
    <source>
        <dbReference type="Google" id="ProtNLM"/>
    </source>
</evidence>
<proteinExistence type="predicted"/>
<name>A0A161PD64_BDEBC</name>
<organism evidence="1 2">
    <name type="scientific">Bdellovibrio bacteriovorus</name>
    <dbReference type="NCBI Taxonomy" id="959"/>
    <lineage>
        <taxon>Bacteria</taxon>
        <taxon>Pseudomonadati</taxon>
        <taxon>Bdellovibrionota</taxon>
        <taxon>Bdellovibrionia</taxon>
        <taxon>Bdellovibrionales</taxon>
        <taxon>Pseudobdellovibrionaceae</taxon>
        <taxon>Bdellovibrio</taxon>
    </lineage>
</organism>
<reference evidence="1 2" key="1">
    <citation type="submission" date="2016-03" db="EMBL/GenBank/DDBJ databases">
        <authorList>
            <person name="Ploux O."/>
        </authorList>
    </citation>
    <scope>NUCLEOTIDE SEQUENCE [LARGE SCALE GENOMIC DNA]</scope>
    <source>
        <strain evidence="1 2">EC13</strain>
    </source>
</reference>
<sequence>MKNFLAIFTCAENSKAHEAWKKLSPEEQEERMKKGTAAREQWATKYKHAVVYEGGPLGNTKLVDNQGVQDIPALQGNFIVVKAESHPEAAQMFLDHPHFAIFPGDGVQVMEILSAPRGSSNFTKSDA</sequence>
<dbReference type="OrthoDB" id="5294869at2"/>
<dbReference type="EMBL" id="LUKD01000001">
    <property type="protein sequence ID" value="KYG68134.1"/>
    <property type="molecule type" value="Genomic_DNA"/>
</dbReference>
<dbReference type="AlphaFoldDB" id="A0A161PD64"/>
<gene>
    <name evidence="1" type="ORF">AZI87_02415</name>
</gene>
<evidence type="ECO:0000313" key="2">
    <source>
        <dbReference type="Proteomes" id="UP000075799"/>
    </source>
</evidence>
<comment type="caution">
    <text evidence="1">The sequence shown here is derived from an EMBL/GenBank/DDBJ whole genome shotgun (WGS) entry which is preliminary data.</text>
</comment>
<dbReference type="Proteomes" id="UP000075799">
    <property type="component" value="Unassembled WGS sequence"/>
</dbReference>
<protein>
    <recommendedName>
        <fullName evidence="3">YCII-related domain-containing protein</fullName>
    </recommendedName>
</protein>